<evidence type="ECO:0000256" key="2">
    <source>
        <dbReference type="ARBA" id="ARBA00022737"/>
    </source>
</evidence>
<evidence type="ECO:0000256" key="1">
    <source>
        <dbReference type="ARBA" id="ARBA00022574"/>
    </source>
</evidence>
<dbReference type="Pfam" id="PF00400">
    <property type="entry name" value="WD40"/>
    <property type="match status" value="4"/>
</dbReference>
<feature type="compositionally biased region" description="Polar residues" evidence="4">
    <location>
        <begin position="81"/>
        <end position="103"/>
    </location>
</feature>
<keyword evidence="1 3" id="KW-0853">WD repeat</keyword>
<feature type="compositionally biased region" description="Low complexity" evidence="4">
    <location>
        <begin position="501"/>
        <end position="512"/>
    </location>
</feature>
<feature type="repeat" description="WD" evidence="3">
    <location>
        <begin position="840"/>
        <end position="871"/>
    </location>
</feature>
<protein>
    <submittedName>
        <fullName evidence="5">Protein with putative role during mitosis</fullName>
    </submittedName>
</protein>
<name>A0A9P7XYR1_9FUNG</name>
<feature type="region of interest" description="Disordered" evidence="4">
    <location>
        <begin position="477"/>
        <end position="537"/>
    </location>
</feature>
<feature type="region of interest" description="Disordered" evidence="4">
    <location>
        <begin position="269"/>
        <end position="353"/>
    </location>
</feature>
<feature type="compositionally biased region" description="Polar residues" evidence="4">
    <location>
        <begin position="327"/>
        <end position="336"/>
    </location>
</feature>
<evidence type="ECO:0000256" key="3">
    <source>
        <dbReference type="PROSITE-ProRule" id="PRU00221"/>
    </source>
</evidence>
<feature type="repeat" description="WD" evidence="3">
    <location>
        <begin position="884"/>
        <end position="919"/>
    </location>
</feature>
<evidence type="ECO:0000256" key="4">
    <source>
        <dbReference type="SAM" id="MobiDB-lite"/>
    </source>
</evidence>
<dbReference type="Proteomes" id="UP000707451">
    <property type="component" value="Unassembled WGS sequence"/>
</dbReference>
<feature type="region of interest" description="Disordered" evidence="4">
    <location>
        <begin position="416"/>
        <end position="438"/>
    </location>
</feature>
<evidence type="ECO:0000313" key="6">
    <source>
        <dbReference type="Proteomes" id="UP000707451"/>
    </source>
</evidence>
<feature type="compositionally biased region" description="Low complexity" evidence="4">
    <location>
        <begin position="272"/>
        <end position="282"/>
    </location>
</feature>
<feature type="compositionally biased region" description="Low complexity" evidence="4">
    <location>
        <begin position="528"/>
        <end position="537"/>
    </location>
</feature>
<feature type="compositionally biased region" description="Basic residues" evidence="4">
    <location>
        <begin position="32"/>
        <end position="42"/>
    </location>
</feature>
<dbReference type="SMART" id="SM00320">
    <property type="entry name" value="WD40"/>
    <property type="match status" value="6"/>
</dbReference>
<dbReference type="Gene3D" id="2.130.10.10">
    <property type="entry name" value="YVTN repeat-like/Quinoprotein amine dehydrogenase"/>
    <property type="match status" value="2"/>
</dbReference>
<feature type="repeat" description="WD" evidence="3">
    <location>
        <begin position="667"/>
        <end position="698"/>
    </location>
</feature>
<sequence>MKPLVINTHDDDSNVKTRKRDKIRAFFCLCKSKPKPTKGKGKKASEGISYSDLPGTVQNGSASQPSAKPISAVTQVDNYSGVGNATLPNNTTQDKPASHQVDNGFSGDYRSVLSIGTAQDGPASNQSSKLSSIVAQVNRYRSVHNQSYSSPTKQEYSVPLRPRRSLSVLSQGNSDFLESSQSFLPSIEQNRSASRQSARYPSATTPVESQPPQSSKFVLSSGSVHDESSSTVTQFDNVPSDKQSFPIVTQMDSESLGYINSVLSSATLQDDSTSQHSESSSSIATHAGNELSDNGSYTAPFDSVQEESPPISFSSTTTKVNDDLSADRNSILSSGTQKHDSIAAQDDSEYSRNSKCVLTPTTVQEEPSSQKQAKPSSIVTEIKIDNDYFNCKSTISPGTVQYLSPSLLRQQSRILSEVSSEMSPSEPPIPPKGPRESRTVQDMNAMSESLNTLSPGLDHSSLDDRPFLSRTVQDTYAMDQLHHPSSTISRGNRTPLANNRPVAPVASQPVPSRNSQQAPSVDSQVFPSSDNRSVSSCDSRSIYSCESQFTSNSDIKSAFLYDNQSLPINNNQSIACGDIQPVPSNAKQNTYLPPLPTVAQALSTLPKEQIQSYTAQQTKPPTLDPHSPIGEVLVAAFTSDGRHILTCPHHQGLEQWDSQTGARVPLPHEMTGGVCAFKISPQGAQVATGCFDGSIRLWRGQTYAAERVLLGHTHAISKLVYSPCGRWLVSCDTHGTVRLRDLLDLDDQGEIVETGAGNSIFKDVVFGPAGHEFTALSAGFVRFYDPRNRNPCTITQNATLGNPIRPLDYSQDGLRFVFGSGSRNYSVHVHDPQLDSNFELVGHGHEVVCAAFSPCGKRILSGGRDKTVRLWLDKVDSWSCAAVVRGCSEAITCLAWNPVTPREFVIGCRDGSVQVWRLSGAEAGDMSVRMVWGTDVTNLTSKDTVGFALCCMIRKS</sequence>
<reference evidence="5" key="1">
    <citation type="submission" date="2021-06" db="EMBL/GenBank/DDBJ databases">
        <title>Genome Sequence of Mortierella hyaline Strain SCG-10, a Cold-Adapted, Nitrate-Reducing Fungus Isolated from Soil in Minnesota, USA.</title>
        <authorList>
            <person name="Aldossari N."/>
        </authorList>
    </citation>
    <scope>NUCLEOTIDE SEQUENCE</scope>
    <source>
        <strain evidence="5">SCG-10</strain>
    </source>
</reference>
<comment type="caution">
    <text evidence="5">The sequence shown here is derived from an EMBL/GenBank/DDBJ whole genome shotgun (WGS) entry which is preliminary data.</text>
</comment>
<feature type="compositionally biased region" description="Polar residues" evidence="4">
    <location>
        <begin position="513"/>
        <end position="527"/>
    </location>
</feature>
<dbReference type="OrthoDB" id="5591786at2759"/>
<proteinExistence type="predicted"/>
<dbReference type="InterPro" id="IPR036322">
    <property type="entry name" value="WD40_repeat_dom_sf"/>
</dbReference>
<dbReference type="SUPFAM" id="SSF50978">
    <property type="entry name" value="WD40 repeat-like"/>
    <property type="match status" value="1"/>
</dbReference>
<dbReference type="InterPro" id="IPR001680">
    <property type="entry name" value="WD40_rpt"/>
</dbReference>
<accession>A0A9P7XYR1</accession>
<organism evidence="5 6">
    <name type="scientific">Linnemannia hyalina</name>
    <dbReference type="NCBI Taxonomy" id="64524"/>
    <lineage>
        <taxon>Eukaryota</taxon>
        <taxon>Fungi</taxon>
        <taxon>Fungi incertae sedis</taxon>
        <taxon>Mucoromycota</taxon>
        <taxon>Mortierellomycotina</taxon>
        <taxon>Mortierellomycetes</taxon>
        <taxon>Mortierellales</taxon>
        <taxon>Mortierellaceae</taxon>
        <taxon>Linnemannia</taxon>
    </lineage>
</organism>
<feature type="compositionally biased region" description="Polar residues" evidence="4">
    <location>
        <begin position="56"/>
        <end position="69"/>
    </location>
</feature>
<feature type="region of interest" description="Disordered" evidence="4">
    <location>
        <begin position="32"/>
        <end position="69"/>
    </location>
</feature>
<feature type="region of interest" description="Disordered" evidence="4">
    <location>
        <begin position="81"/>
        <end position="105"/>
    </location>
</feature>
<gene>
    <name evidence="5" type="primary">PAC1</name>
    <name evidence="5" type="ORF">KI688_010491</name>
</gene>
<keyword evidence="2" id="KW-0677">Repeat</keyword>
<dbReference type="PROSITE" id="PS50082">
    <property type="entry name" value="WD_REPEATS_2"/>
    <property type="match status" value="3"/>
</dbReference>
<feature type="compositionally biased region" description="Polar residues" evidence="4">
    <location>
        <begin position="483"/>
        <end position="497"/>
    </location>
</feature>
<keyword evidence="6" id="KW-1185">Reference proteome</keyword>
<dbReference type="EMBL" id="JAHRHY010000005">
    <property type="protein sequence ID" value="KAG9069587.1"/>
    <property type="molecule type" value="Genomic_DNA"/>
</dbReference>
<dbReference type="PANTHER" id="PTHR19848">
    <property type="entry name" value="WD40 REPEAT PROTEIN"/>
    <property type="match status" value="1"/>
</dbReference>
<evidence type="ECO:0000313" key="5">
    <source>
        <dbReference type="EMBL" id="KAG9069587.1"/>
    </source>
</evidence>
<dbReference type="PANTHER" id="PTHR19848:SF8">
    <property type="entry name" value="F-BOX AND WD REPEAT DOMAIN CONTAINING 7"/>
    <property type="match status" value="1"/>
</dbReference>
<dbReference type="AlphaFoldDB" id="A0A9P7XYR1"/>
<dbReference type="InterPro" id="IPR015943">
    <property type="entry name" value="WD40/YVTN_repeat-like_dom_sf"/>
</dbReference>
<feature type="region of interest" description="Disordered" evidence="4">
    <location>
        <begin position="187"/>
        <end position="223"/>
    </location>
</feature>
<dbReference type="PROSITE" id="PS50294">
    <property type="entry name" value="WD_REPEATS_REGION"/>
    <property type="match status" value="1"/>
</dbReference>